<reference evidence="2 3" key="1">
    <citation type="journal article" date="2013" name="BMC Genomics">
        <title>Reconstruction of the lipid metabolism for the microalga Monoraphidium neglectum from its genome sequence reveals characteristics suitable for biofuel production.</title>
        <authorList>
            <person name="Bogen C."/>
            <person name="Al-Dilaimi A."/>
            <person name="Albersmeier A."/>
            <person name="Wichmann J."/>
            <person name="Grundmann M."/>
            <person name="Rupp O."/>
            <person name="Lauersen K.J."/>
            <person name="Blifernez-Klassen O."/>
            <person name="Kalinowski J."/>
            <person name="Goesmann A."/>
            <person name="Mussgnug J.H."/>
            <person name="Kruse O."/>
        </authorList>
    </citation>
    <scope>NUCLEOTIDE SEQUENCE [LARGE SCALE GENOMIC DNA]</scope>
    <source>
        <strain evidence="2 3">SAG 48.87</strain>
    </source>
</reference>
<feature type="non-terminal residue" evidence="2">
    <location>
        <position position="1"/>
    </location>
</feature>
<dbReference type="Proteomes" id="UP000054498">
    <property type="component" value="Unassembled WGS sequence"/>
</dbReference>
<organism evidence="2 3">
    <name type="scientific">Monoraphidium neglectum</name>
    <dbReference type="NCBI Taxonomy" id="145388"/>
    <lineage>
        <taxon>Eukaryota</taxon>
        <taxon>Viridiplantae</taxon>
        <taxon>Chlorophyta</taxon>
        <taxon>core chlorophytes</taxon>
        <taxon>Chlorophyceae</taxon>
        <taxon>CS clade</taxon>
        <taxon>Sphaeropleales</taxon>
        <taxon>Selenastraceae</taxon>
        <taxon>Monoraphidium</taxon>
    </lineage>
</organism>
<proteinExistence type="predicted"/>
<evidence type="ECO:0000313" key="2">
    <source>
        <dbReference type="EMBL" id="KIY91661.1"/>
    </source>
</evidence>
<keyword evidence="3" id="KW-1185">Reference proteome</keyword>
<name>A0A0D2LNX8_9CHLO</name>
<dbReference type="KEGG" id="mng:MNEG_16303"/>
<feature type="compositionally biased region" description="Polar residues" evidence="1">
    <location>
        <begin position="1"/>
        <end position="18"/>
    </location>
</feature>
<dbReference type="RefSeq" id="XP_013890681.1">
    <property type="nucleotide sequence ID" value="XM_014035227.1"/>
</dbReference>
<dbReference type="EMBL" id="KK106436">
    <property type="protein sequence ID" value="KIY91661.1"/>
    <property type="molecule type" value="Genomic_DNA"/>
</dbReference>
<dbReference type="GeneID" id="25734049"/>
<dbReference type="AlphaFoldDB" id="A0A0D2LNX8"/>
<evidence type="ECO:0000313" key="3">
    <source>
        <dbReference type="Proteomes" id="UP000054498"/>
    </source>
</evidence>
<feature type="region of interest" description="Disordered" evidence="1">
    <location>
        <begin position="1"/>
        <end position="60"/>
    </location>
</feature>
<feature type="compositionally biased region" description="Low complexity" evidence="1">
    <location>
        <begin position="30"/>
        <end position="60"/>
    </location>
</feature>
<feature type="non-terminal residue" evidence="2">
    <location>
        <position position="60"/>
    </location>
</feature>
<sequence length="60" mass="6570">TQRRSPQTPRRLSSSRPSKQPPRVQPRPAAPWVTRWRGPRYRGAPAAGGARGRAAWAAAA</sequence>
<evidence type="ECO:0000256" key="1">
    <source>
        <dbReference type="SAM" id="MobiDB-lite"/>
    </source>
</evidence>
<accession>A0A0D2LNX8</accession>
<protein>
    <submittedName>
        <fullName evidence="2">Uncharacterized protein</fullName>
    </submittedName>
</protein>
<gene>
    <name evidence="2" type="ORF">MNEG_16303</name>
</gene>
<feature type="compositionally biased region" description="Pro residues" evidence="1">
    <location>
        <begin position="19"/>
        <end position="29"/>
    </location>
</feature>